<dbReference type="GO" id="GO:0005684">
    <property type="term" value="C:U2-type spliceosomal complex"/>
    <property type="evidence" value="ECO:0007669"/>
    <property type="project" value="TreeGrafter"/>
</dbReference>
<dbReference type="OrthoDB" id="10258585at2759"/>
<dbReference type="InterPro" id="IPR034393">
    <property type="entry name" value="TatSF1-like"/>
</dbReference>
<evidence type="ECO:0000313" key="2">
    <source>
        <dbReference type="Proteomes" id="UP000274429"/>
    </source>
</evidence>
<sequence>MDVSLIPEIRERVRIQCAKVGAIKKIAVYDVSCLFFLLFTTPGLHAYGLSCVCVGLTNPEGVVTVTFNTPEEADVAVGFLDKALFTYRAPVIEGADDGGGQRTRQLRVERWDGRERFDKCGESAEAEAERLERWNRFIGDDPDVDDEEES</sequence>
<dbReference type="AlphaFoldDB" id="A0A3P7EXD7"/>
<accession>A0A3P7EXD7</accession>
<proteinExistence type="predicted"/>
<dbReference type="Gene3D" id="3.30.70.330">
    <property type="match status" value="1"/>
</dbReference>
<dbReference type="EMBL" id="UYWX01009863">
    <property type="protein sequence ID" value="VDM28020.1"/>
    <property type="molecule type" value="Genomic_DNA"/>
</dbReference>
<feature type="non-terminal residue" evidence="1">
    <location>
        <position position="150"/>
    </location>
</feature>
<gene>
    <name evidence="1" type="ORF">TTAC_LOCUS5943</name>
</gene>
<reference evidence="1 2" key="1">
    <citation type="submission" date="2018-11" db="EMBL/GenBank/DDBJ databases">
        <authorList>
            <consortium name="Pathogen Informatics"/>
        </authorList>
    </citation>
    <scope>NUCLEOTIDE SEQUENCE [LARGE SCALE GENOMIC DNA]</scope>
</reference>
<protein>
    <recommendedName>
        <fullName evidence="3">RRM domain-containing protein</fullName>
    </recommendedName>
</protein>
<dbReference type="InterPro" id="IPR012677">
    <property type="entry name" value="Nucleotide-bd_a/b_plait_sf"/>
</dbReference>
<organism evidence="1 2">
    <name type="scientific">Hydatigena taeniaeformis</name>
    <name type="common">Feline tapeworm</name>
    <name type="synonym">Taenia taeniaeformis</name>
    <dbReference type="NCBI Taxonomy" id="6205"/>
    <lineage>
        <taxon>Eukaryota</taxon>
        <taxon>Metazoa</taxon>
        <taxon>Spiralia</taxon>
        <taxon>Lophotrochozoa</taxon>
        <taxon>Platyhelminthes</taxon>
        <taxon>Cestoda</taxon>
        <taxon>Eucestoda</taxon>
        <taxon>Cyclophyllidea</taxon>
        <taxon>Taeniidae</taxon>
        <taxon>Hydatigera</taxon>
    </lineage>
</organism>
<dbReference type="PANTHER" id="PTHR15608">
    <property type="entry name" value="SPLICING FACTOR U2AF-ASSOCIATED PROTEIN 2"/>
    <property type="match status" value="1"/>
</dbReference>
<keyword evidence="2" id="KW-1185">Reference proteome</keyword>
<dbReference type="PANTHER" id="PTHR15608:SF0">
    <property type="entry name" value="HIV TAT-SPECIFIC FACTOR 1"/>
    <property type="match status" value="1"/>
</dbReference>
<evidence type="ECO:0008006" key="3">
    <source>
        <dbReference type="Google" id="ProtNLM"/>
    </source>
</evidence>
<dbReference type="GO" id="GO:0003723">
    <property type="term" value="F:RNA binding"/>
    <property type="evidence" value="ECO:0007669"/>
    <property type="project" value="TreeGrafter"/>
</dbReference>
<name>A0A3P7EXD7_HYDTA</name>
<evidence type="ECO:0000313" key="1">
    <source>
        <dbReference type="EMBL" id="VDM28020.1"/>
    </source>
</evidence>
<dbReference type="Proteomes" id="UP000274429">
    <property type="component" value="Unassembled WGS sequence"/>
</dbReference>
<dbReference type="GO" id="GO:0005686">
    <property type="term" value="C:U2 snRNP"/>
    <property type="evidence" value="ECO:0007669"/>
    <property type="project" value="TreeGrafter"/>
</dbReference>